<dbReference type="Pfam" id="PF23797">
    <property type="entry name" value="Beta-prop_ELP1_2nd"/>
    <property type="match status" value="1"/>
</dbReference>
<gene>
    <name evidence="17" type="ORF">SFRICE_005014</name>
</gene>
<feature type="domain" description="ELP1 first N-terminal beta-propeller" evidence="12">
    <location>
        <begin position="557"/>
        <end position="833"/>
    </location>
</feature>
<keyword evidence="5" id="KW-0963">Cytoplasm</keyword>
<dbReference type="Pfam" id="PF23925">
    <property type="entry name" value="A-sol_ELP1"/>
    <property type="match status" value="1"/>
</dbReference>
<organism evidence="17">
    <name type="scientific">Spodoptera frugiperda</name>
    <name type="common">Fall armyworm</name>
    <dbReference type="NCBI Taxonomy" id="7108"/>
    <lineage>
        <taxon>Eukaryota</taxon>
        <taxon>Metazoa</taxon>
        <taxon>Ecdysozoa</taxon>
        <taxon>Arthropoda</taxon>
        <taxon>Hexapoda</taxon>
        <taxon>Insecta</taxon>
        <taxon>Pterygota</taxon>
        <taxon>Neoptera</taxon>
        <taxon>Endopterygota</taxon>
        <taxon>Lepidoptera</taxon>
        <taxon>Glossata</taxon>
        <taxon>Ditrysia</taxon>
        <taxon>Noctuoidea</taxon>
        <taxon>Noctuidae</taxon>
        <taxon>Amphipyrinae</taxon>
        <taxon>Spodoptera</taxon>
    </lineage>
</organism>
<dbReference type="InterPro" id="IPR056167">
    <property type="entry name" value="A-sol_ELP1"/>
</dbReference>
<dbReference type="Gene3D" id="2.130.10.10">
    <property type="entry name" value="YVTN repeat-like/Quinoprotein amine dehydrogenase"/>
    <property type="match status" value="1"/>
</dbReference>
<dbReference type="SUPFAM" id="SSF82171">
    <property type="entry name" value="DPP6 N-terminal domain-like"/>
    <property type="match status" value="1"/>
</dbReference>
<evidence type="ECO:0000256" key="5">
    <source>
        <dbReference type="ARBA" id="ARBA00022490"/>
    </source>
</evidence>
<dbReference type="InterPro" id="IPR056165">
    <property type="entry name" value="Beta-prop_ELP1_2nd"/>
</dbReference>
<dbReference type="Pfam" id="PF04762">
    <property type="entry name" value="Beta-prop_ELP1_1st"/>
    <property type="match status" value="1"/>
</dbReference>
<feature type="compositionally biased region" description="Basic residues" evidence="11">
    <location>
        <begin position="1629"/>
        <end position="1639"/>
    </location>
</feature>
<comment type="similarity">
    <text evidence="4">Belongs to the ELP1/IKA1 family.</text>
</comment>
<dbReference type="GO" id="GO:0002926">
    <property type="term" value="P:tRNA wobble base 5-methoxycarbonylmethyl-2-thiouridinylation"/>
    <property type="evidence" value="ECO:0007669"/>
    <property type="project" value="TreeGrafter"/>
</dbReference>
<evidence type="ECO:0000256" key="2">
    <source>
        <dbReference type="ARBA" id="ARBA00004496"/>
    </source>
</evidence>
<dbReference type="GO" id="GO:0003735">
    <property type="term" value="F:structural constituent of ribosome"/>
    <property type="evidence" value="ECO:0007669"/>
    <property type="project" value="InterPro"/>
</dbReference>
<name>A0A2H1VLT3_SPOFR</name>
<dbReference type="PANTHER" id="PTHR12747">
    <property type="entry name" value="ELONGATOR COMPLEX PROTEIN 1"/>
    <property type="match status" value="1"/>
</dbReference>
<feature type="domain" description="ELP1 alpha-solenoid" evidence="15">
    <location>
        <begin position="1168"/>
        <end position="1373"/>
    </location>
</feature>
<feature type="domain" description="ELP1 three-helical bundle" evidence="16">
    <location>
        <begin position="1553"/>
        <end position="1710"/>
    </location>
</feature>
<dbReference type="InterPro" id="IPR056164">
    <property type="entry name" value="Beta-prop_ELP1_1st"/>
</dbReference>
<dbReference type="GO" id="GO:0006412">
    <property type="term" value="P:translation"/>
    <property type="evidence" value="ECO:0007669"/>
    <property type="project" value="InterPro"/>
</dbReference>
<sequence length="1764" mass="203691">MYLNRVHRTFPKLKKLVTRQQSQAVLPEQNEYTDTPEYPPILDMSLQGKKLRERQELHKKIQAINTVEEKQIALNMPRYYGWKCILFNEDKVPYNAMPLVQYYTRSHFIPVDKLPEYYKETSEAADAVVQEIKGLIEEAILIENGGVDRKFITSTKKKEQPQLEDALAKCIVKQINRIISNNLADKVEHVLSSQVDYDPRHEAFWFIGGVDTPINVVRWRQQYGKLKDRWYESIDRPIQYLGSPLLTVRNRLPLKPILPFEEAVNPEFKVPKFTAEPQACGYSTEHRHGTNIPGFWPGDFDEFGLVSYHGRGHILGRRESFGPEDHIEALHCQAMKASFGWLLAQANYQGFTTFNDVTYPLVTQTVITNGQLWSLYAYQLNTIELHRDKVDSPKSNICFGTKPLKLYDSIENGKVQGLNEDVLKMIVQFYLNAPEERDHEMKPYLGEEEQVVADIEDDNKRCWLENRYKHLVSNRPKHYLLPEVYLWERVFKIQFNSRFFEAKRRPFELGINPYTRRLDQHLPPYIPKVLRPYPKSRKKFETTYYPKWTKDLSDIASPDNSPINITFLTLTNTLCVGLANGELITISNDGNNVELTGLCDSGLLAMEWSPDQELLVLVTKDKNMILMSMFDPVHEISLFNEEFGEKQFITVGWGKKETQFHGSAGKQAAKQKTEVTADPEIADDSVKISWRGDGNLYAVGFMMDGIRRFKVFDKEGHLQYTSEKQQGLESNLSWRPSGNLIATTQKINDKYLVSFFEKNGLKHGEFDIPVNTNTLVEDISWSSDSEILTLQCRNTENNTQTLLLYTIGNYHWYLKQSLTFNSDQNISRIMWDNDFDIANNKKLHVFLHNGQHFSYTWIWNVDHSRGYGPDDDAVIAVIDGSKLLMTGFRQTVVPPPMAAVEIKLDANVNSVHFAPKKEKEGDPNPNCFFAYTADNRLVFYEQTNKFPLEYKAYKTVEAPKYDYPFQCYNWFWVSTDTVVCNAVENSDTFKLVEYSIGEDKIVKKHDISLPAPITRVQSHPTENTSLYFQLHDGDIAFGKLGEDLEIQDVSFGVTCPKFDVFAVDNEVYFIGLSHKGQLYINDTMIMNNVSSFFVHTHFLLLTTLQHVLLCSELTKTGIESISEYQKTESNHVYKRKIERGAKLVIAVPNDTRTVFQMPRGNLETIQPRPLSLKIIGEFLDRLQYHEAFDLMRKQRINLNLIYDHDPEKFVKHIEVFLDSVKNISWLNLFLSDLENSDVTKTMYSSSYAGKPEKLKSEVDGKVQKICDIVREYLKKRSDKETKILPLLTTFVKKNTIKDLESALLIIKELKVQESGGSKLPVGSDEALKYLLYMVDVNQLFDVALGMYDFDLVLLVAYKSQKDPKEYVPMLDELNEMEENYKRFTINKHLKRFDRAVESLVACGASRHNELKTFVKYHSLYREALALFSPADEIFQEISEDFGLYLKLKKQYTEAGIVYERANCVDKAIECYKEAVEWELAINLAQSWPEDQFKDLCWDLVEALKEEKRHKEALTILDQFYGNCDLTISYAIECAQYKTALRLCSKYNKLNLKEEKLLPALLEEYNNTREIIETNYATFIRHRERLQVVRVNKTKHPVDTFDFYTNKDSDLYSDAGSTVASSRGSTRSFRSSKNRRKHERKVASLKEGSQYEDVALVMALHTLVTATYDLRLSVKELVIALSYFSKDKEAYILQTSLEKVLKEMKDSFKDIWTNEFVLEATNASIAAQNVPEGQSIIPQGIASLDPHIRIAPVISDISWKLEGLN</sequence>
<dbReference type="PANTHER" id="PTHR12747:SF0">
    <property type="entry name" value="ELONGATOR COMPLEX PROTEIN 1"/>
    <property type="match status" value="1"/>
</dbReference>
<evidence type="ECO:0000313" key="17">
    <source>
        <dbReference type="EMBL" id="SOQ41777.1"/>
    </source>
</evidence>
<feature type="domain" description="ELP1 N-terminal second beta-propeller" evidence="13">
    <location>
        <begin position="877"/>
        <end position="1144"/>
    </location>
</feature>
<feature type="domain" description="ELP1 TPR" evidence="14">
    <location>
        <begin position="1380"/>
        <end position="1536"/>
    </location>
</feature>
<dbReference type="Pfam" id="PF07147">
    <property type="entry name" value="PDCD9"/>
    <property type="match status" value="1"/>
</dbReference>
<dbReference type="InterPro" id="IPR010793">
    <property type="entry name" value="Ribosomal_mL37/mL65"/>
</dbReference>
<dbReference type="GO" id="GO:0005739">
    <property type="term" value="C:mitochondrion"/>
    <property type="evidence" value="ECO:0007669"/>
    <property type="project" value="UniProtKB-SubCell"/>
</dbReference>
<keyword evidence="8" id="KW-0496">Mitochondrion</keyword>
<evidence type="ECO:0000259" key="15">
    <source>
        <dbReference type="Pfam" id="PF23925"/>
    </source>
</evidence>
<evidence type="ECO:0000259" key="12">
    <source>
        <dbReference type="Pfam" id="PF04762"/>
    </source>
</evidence>
<protein>
    <recommendedName>
        <fullName evidence="10">Elongator complex protein 1</fullName>
    </recommendedName>
</protein>
<evidence type="ECO:0000259" key="14">
    <source>
        <dbReference type="Pfam" id="PF23878"/>
    </source>
</evidence>
<dbReference type="GO" id="GO:0005829">
    <property type="term" value="C:cytosol"/>
    <property type="evidence" value="ECO:0007669"/>
    <property type="project" value="TreeGrafter"/>
</dbReference>
<evidence type="ECO:0000256" key="11">
    <source>
        <dbReference type="SAM" id="MobiDB-lite"/>
    </source>
</evidence>
<dbReference type="Pfam" id="PF23936">
    <property type="entry name" value="HB_ELP1"/>
    <property type="match status" value="1"/>
</dbReference>
<dbReference type="InterPro" id="IPR015943">
    <property type="entry name" value="WD40/YVTN_repeat-like_dom_sf"/>
</dbReference>
<dbReference type="InterPro" id="IPR006849">
    <property type="entry name" value="Elp1"/>
</dbReference>
<evidence type="ECO:0000256" key="7">
    <source>
        <dbReference type="ARBA" id="ARBA00022980"/>
    </source>
</evidence>
<accession>A0A2H1VLT3</accession>
<dbReference type="UniPathway" id="UPA00988"/>
<evidence type="ECO:0000256" key="8">
    <source>
        <dbReference type="ARBA" id="ARBA00023128"/>
    </source>
</evidence>
<dbReference type="GO" id="GO:0033588">
    <property type="term" value="C:elongator holoenzyme complex"/>
    <property type="evidence" value="ECO:0007669"/>
    <property type="project" value="InterPro"/>
</dbReference>
<comment type="pathway">
    <text evidence="3">tRNA modification; 5-methoxycarbonylmethyl-2-thiouridine-tRNA biosynthesis.</text>
</comment>
<keyword evidence="7" id="KW-0689">Ribosomal protein</keyword>
<evidence type="ECO:0000256" key="6">
    <source>
        <dbReference type="ARBA" id="ARBA00022694"/>
    </source>
</evidence>
<evidence type="ECO:0000256" key="10">
    <source>
        <dbReference type="ARBA" id="ARBA00029535"/>
    </source>
</evidence>
<evidence type="ECO:0000256" key="1">
    <source>
        <dbReference type="ARBA" id="ARBA00004173"/>
    </source>
</evidence>
<dbReference type="GO" id="GO:1990904">
    <property type="term" value="C:ribonucleoprotein complex"/>
    <property type="evidence" value="ECO:0007669"/>
    <property type="project" value="UniProtKB-KW"/>
</dbReference>
<evidence type="ECO:0000256" key="4">
    <source>
        <dbReference type="ARBA" id="ARBA00006086"/>
    </source>
</evidence>
<evidence type="ECO:0000259" key="16">
    <source>
        <dbReference type="Pfam" id="PF23936"/>
    </source>
</evidence>
<proteinExistence type="inferred from homology"/>
<dbReference type="GO" id="GO:0005840">
    <property type="term" value="C:ribosome"/>
    <property type="evidence" value="ECO:0007669"/>
    <property type="project" value="UniProtKB-KW"/>
</dbReference>
<dbReference type="GO" id="GO:0000049">
    <property type="term" value="F:tRNA binding"/>
    <property type="evidence" value="ECO:0007669"/>
    <property type="project" value="TreeGrafter"/>
</dbReference>
<dbReference type="InterPro" id="IPR056166">
    <property type="entry name" value="TPR_ELP1"/>
</dbReference>
<comment type="subcellular location">
    <subcellularLocation>
        <location evidence="2">Cytoplasm</location>
    </subcellularLocation>
    <subcellularLocation>
        <location evidence="1">Mitochondrion</location>
    </subcellularLocation>
</comment>
<evidence type="ECO:0000259" key="13">
    <source>
        <dbReference type="Pfam" id="PF23797"/>
    </source>
</evidence>
<evidence type="ECO:0000256" key="9">
    <source>
        <dbReference type="ARBA" id="ARBA00023274"/>
    </source>
</evidence>
<dbReference type="EMBL" id="ODYU01003259">
    <property type="protein sequence ID" value="SOQ41777.1"/>
    <property type="molecule type" value="Genomic_DNA"/>
</dbReference>
<keyword evidence="6" id="KW-0819">tRNA processing</keyword>
<dbReference type="Pfam" id="PF23878">
    <property type="entry name" value="TPR_ELP1"/>
    <property type="match status" value="1"/>
</dbReference>
<reference evidence="17" key="1">
    <citation type="submission" date="2016-07" db="EMBL/GenBank/DDBJ databases">
        <authorList>
            <person name="Bretaudeau A."/>
        </authorList>
    </citation>
    <scope>NUCLEOTIDE SEQUENCE</scope>
    <source>
        <strain evidence="17">Rice</strain>
        <tissue evidence="17">Whole body</tissue>
    </source>
</reference>
<feature type="region of interest" description="Disordered" evidence="11">
    <location>
        <begin position="1622"/>
        <end position="1642"/>
    </location>
</feature>
<keyword evidence="9" id="KW-0687">Ribonucleoprotein</keyword>
<evidence type="ECO:0000256" key="3">
    <source>
        <dbReference type="ARBA" id="ARBA00005043"/>
    </source>
</evidence>
<dbReference type="InterPro" id="IPR056169">
    <property type="entry name" value="HB_ELP1"/>
</dbReference>